<evidence type="ECO:0000313" key="1">
    <source>
        <dbReference type="EMBL" id="XCD07497.1"/>
    </source>
</evidence>
<name>A0AAU8B990_9CAUD</name>
<organism evidence="1">
    <name type="scientific">Dulem virus 39</name>
    <dbReference type="NCBI Taxonomy" id="3145757"/>
    <lineage>
        <taxon>Viruses</taxon>
        <taxon>Duplodnaviria</taxon>
        <taxon>Heunggongvirae</taxon>
        <taxon>Uroviricota</taxon>
        <taxon>Caudoviricetes</taxon>
    </lineage>
</organism>
<dbReference type="EMBL" id="PP511791">
    <property type="protein sequence ID" value="XCD07497.1"/>
    <property type="molecule type" value="Genomic_DNA"/>
</dbReference>
<proteinExistence type="predicted"/>
<protein>
    <submittedName>
        <fullName evidence="1">Uncharacterized protein</fullName>
    </submittedName>
</protein>
<reference evidence="1" key="1">
    <citation type="submission" date="2024-03" db="EMBL/GenBank/DDBJ databases">
        <title>Diverse circular DNA viruses in blood, oral, and fecal samples of captive lemurs.</title>
        <authorList>
            <person name="Paietta E.N."/>
            <person name="Kraberger S."/>
            <person name="Lund M.C."/>
            <person name="Custer J.M."/>
            <person name="Vargas K.M."/>
            <person name="Ehmke E.E."/>
            <person name="Yoder A.D."/>
            <person name="Varsani A."/>
        </authorList>
    </citation>
    <scope>NUCLEOTIDE SEQUENCE</scope>
    <source>
        <strain evidence="1">Duke_28FS_1</strain>
    </source>
</reference>
<sequence>MVIGSLQENLVERKWVSVLIEKLRKIEILAVKMLGEEIGYGNMMDIASALWAMKLSDEKTIRISHVPTVQNRIKKREWERTKEEILCRMEEIKSYGIGFEN</sequence>
<accession>A0AAU8B990</accession>